<dbReference type="InterPro" id="IPR002575">
    <property type="entry name" value="Aminoglycoside_PTrfase"/>
</dbReference>
<gene>
    <name evidence="2" type="ORF">JOD01_001248</name>
</gene>
<evidence type="ECO:0000259" key="1">
    <source>
        <dbReference type="Pfam" id="PF01636"/>
    </source>
</evidence>
<reference evidence="2" key="1">
    <citation type="submission" date="2021-01" db="EMBL/GenBank/DDBJ databases">
        <title>Genomic Encyclopedia of Type Strains, Phase IV (KMG-IV): sequencing the most valuable type-strain genomes for metagenomic binning, comparative biology and taxonomic classification.</title>
        <authorList>
            <person name="Goeker M."/>
        </authorList>
    </citation>
    <scope>NUCLEOTIDE SEQUENCE</scope>
    <source>
        <strain evidence="2">DSM 25523</strain>
    </source>
</reference>
<proteinExistence type="predicted"/>
<comment type="caution">
    <text evidence="2">The sequence shown here is derived from an EMBL/GenBank/DDBJ whole genome shotgun (WGS) entry which is preliminary data.</text>
</comment>
<dbReference type="AlphaFoldDB" id="A0A938XXV3"/>
<evidence type="ECO:0000313" key="3">
    <source>
        <dbReference type="Proteomes" id="UP000717624"/>
    </source>
</evidence>
<dbReference type="Pfam" id="PF01636">
    <property type="entry name" value="APH"/>
    <property type="match status" value="1"/>
</dbReference>
<protein>
    <recommendedName>
        <fullName evidence="1">Aminoglycoside phosphotransferase domain-containing protein</fullName>
    </recommendedName>
</protein>
<dbReference type="Proteomes" id="UP000717624">
    <property type="component" value="Unassembled WGS sequence"/>
</dbReference>
<feature type="domain" description="Aminoglycoside phosphotransferase" evidence="1">
    <location>
        <begin position="34"/>
        <end position="236"/>
    </location>
</feature>
<dbReference type="SUPFAM" id="SSF56112">
    <property type="entry name" value="Protein kinase-like (PK-like)"/>
    <property type="match status" value="1"/>
</dbReference>
<sequence length="331" mass="38872">MSNCANNNGRRPNPPSMRSRYFNQITYDAKRQTVTKRSLDEQKLSAEIRWYLELPAELQRYIPQIVDYSLLSQQVFVTMEYIHLPTVGQLYLDNGLTMNEWQSFFGHIFALLRDFSRYTKDHDAISALEDMYIVKTWQRLSRFLEERKWANRIYHKGCFQLNGRQLVCPVRLLEQHEFVIRRCISTIRFQLIHGDLCFSNLFFDPERNQLLVIDPRGNFGNAGAYGDVRYDLAKMRHSLSGYEHIVRDRYEATLSGEALELKLPFTPIQKQLQHMWDDWLGSSLAEVKLIESLLFLSMLPLHRDQPKRQLALYALGAQLLTEAISGEKEDK</sequence>
<dbReference type="InterPro" id="IPR011009">
    <property type="entry name" value="Kinase-like_dom_sf"/>
</dbReference>
<accession>A0A938XXV3</accession>
<keyword evidence="3" id="KW-1185">Reference proteome</keyword>
<name>A0A938XXV3_9BACL</name>
<organism evidence="2 3">
    <name type="scientific">Brevibacillus fulvus</name>
    <dbReference type="NCBI Taxonomy" id="1125967"/>
    <lineage>
        <taxon>Bacteria</taxon>
        <taxon>Bacillati</taxon>
        <taxon>Bacillota</taxon>
        <taxon>Bacilli</taxon>
        <taxon>Bacillales</taxon>
        <taxon>Paenibacillaceae</taxon>
        <taxon>Brevibacillus</taxon>
    </lineage>
</organism>
<dbReference type="EMBL" id="JAFBEB010000003">
    <property type="protein sequence ID" value="MBM7589648.1"/>
    <property type="molecule type" value="Genomic_DNA"/>
</dbReference>
<dbReference type="RefSeq" id="WP_204517371.1">
    <property type="nucleotide sequence ID" value="NZ_BAABIN010000038.1"/>
</dbReference>
<evidence type="ECO:0000313" key="2">
    <source>
        <dbReference type="EMBL" id="MBM7589648.1"/>
    </source>
</evidence>